<dbReference type="InterPro" id="IPR009057">
    <property type="entry name" value="Homeodomain-like_sf"/>
</dbReference>
<name>A0A3M8AFU5_9MICO</name>
<dbReference type="SUPFAM" id="SSF48498">
    <property type="entry name" value="Tetracyclin repressor-like, C-terminal domain"/>
    <property type="match status" value="1"/>
</dbReference>
<dbReference type="AlphaFoldDB" id="A0A3M8AFU5"/>
<dbReference type="OrthoDB" id="9816296at2"/>
<dbReference type="Pfam" id="PF17940">
    <property type="entry name" value="TetR_C_31"/>
    <property type="match status" value="1"/>
</dbReference>
<dbReference type="PANTHER" id="PTHR30055:SF234">
    <property type="entry name" value="HTH-TYPE TRANSCRIPTIONAL REGULATOR BETI"/>
    <property type="match status" value="1"/>
</dbReference>
<dbReference type="GO" id="GO:0003700">
    <property type="term" value="F:DNA-binding transcription factor activity"/>
    <property type="evidence" value="ECO:0007669"/>
    <property type="project" value="TreeGrafter"/>
</dbReference>
<evidence type="ECO:0000256" key="3">
    <source>
        <dbReference type="ARBA" id="ARBA00023163"/>
    </source>
</evidence>
<sequence length="192" mass="21083">MVTVARRVAYGEGRDLLISTTVDVVAERGLRGLTFRAIADRAGVNNSLIAHHFGTREALLAAALEWAVEQSIESSGLLDLASEQVFADTLLDAVSRRPQLQAFQYEMILEARRNELFRAPVAKLYTRYHEVVIESLRHYGVDGDVDALARSTFAALDGLVLQYMAGVDPEELRAALVQVWTSLRPVLGTSAA</sequence>
<evidence type="ECO:0000256" key="4">
    <source>
        <dbReference type="PROSITE-ProRule" id="PRU00335"/>
    </source>
</evidence>
<dbReference type="PRINTS" id="PR00455">
    <property type="entry name" value="HTHTETR"/>
</dbReference>
<feature type="DNA-binding region" description="H-T-H motif" evidence="4">
    <location>
        <begin position="34"/>
        <end position="53"/>
    </location>
</feature>
<evidence type="ECO:0000256" key="2">
    <source>
        <dbReference type="ARBA" id="ARBA00023125"/>
    </source>
</evidence>
<dbReference type="InterPro" id="IPR041583">
    <property type="entry name" value="TetR_C_31"/>
</dbReference>
<comment type="caution">
    <text evidence="6">The sequence shown here is derived from an EMBL/GenBank/DDBJ whole genome shotgun (WGS) entry which is preliminary data.</text>
</comment>
<evidence type="ECO:0000259" key="5">
    <source>
        <dbReference type="PROSITE" id="PS50977"/>
    </source>
</evidence>
<keyword evidence="2 4" id="KW-0238">DNA-binding</keyword>
<gene>
    <name evidence="6" type="ORF">EDM22_08290</name>
</gene>
<dbReference type="PROSITE" id="PS50977">
    <property type="entry name" value="HTH_TETR_2"/>
    <property type="match status" value="1"/>
</dbReference>
<dbReference type="Pfam" id="PF00440">
    <property type="entry name" value="TetR_N"/>
    <property type="match status" value="1"/>
</dbReference>
<evidence type="ECO:0000313" key="6">
    <source>
        <dbReference type="EMBL" id="RNB50086.1"/>
    </source>
</evidence>
<dbReference type="InterPro" id="IPR050109">
    <property type="entry name" value="HTH-type_TetR-like_transc_reg"/>
</dbReference>
<accession>A0A3M8AFU5</accession>
<keyword evidence="7" id="KW-1185">Reference proteome</keyword>
<feature type="domain" description="HTH tetR-type" evidence="5">
    <location>
        <begin position="11"/>
        <end position="71"/>
    </location>
</feature>
<reference evidence="6 7" key="1">
    <citation type="submission" date="2018-10" db="EMBL/GenBank/DDBJ databases">
        <title>Isolation, diversity and antibacterial activity of antinobacteria from the wheat rhizosphere soil.</title>
        <authorList>
            <person name="Sun T."/>
        </authorList>
    </citation>
    <scope>NUCLEOTIDE SEQUENCE [LARGE SCALE GENOMIC DNA]</scope>
    <source>
        <strain evidence="6 7">SJ-23</strain>
    </source>
</reference>
<keyword evidence="3" id="KW-0804">Transcription</keyword>
<dbReference type="SUPFAM" id="SSF46689">
    <property type="entry name" value="Homeodomain-like"/>
    <property type="match status" value="1"/>
</dbReference>
<dbReference type="InterPro" id="IPR001647">
    <property type="entry name" value="HTH_TetR"/>
</dbReference>
<evidence type="ECO:0000256" key="1">
    <source>
        <dbReference type="ARBA" id="ARBA00023015"/>
    </source>
</evidence>
<keyword evidence="1" id="KW-0805">Transcription regulation</keyword>
<dbReference type="Proteomes" id="UP000275048">
    <property type="component" value="Unassembled WGS sequence"/>
</dbReference>
<dbReference type="GO" id="GO:0000976">
    <property type="term" value="F:transcription cis-regulatory region binding"/>
    <property type="evidence" value="ECO:0007669"/>
    <property type="project" value="TreeGrafter"/>
</dbReference>
<evidence type="ECO:0000313" key="7">
    <source>
        <dbReference type="Proteomes" id="UP000275048"/>
    </source>
</evidence>
<dbReference type="EMBL" id="RHHB01000011">
    <property type="protein sequence ID" value="RNB50086.1"/>
    <property type="molecule type" value="Genomic_DNA"/>
</dbReference>
<dbReference type="RefSeq" id="WP_122936594.1">
    <property type="nucleotide sequence ID" value="NZ_RHHB01000011.1"/>
</dbReference>
<organism evidence="6 7">
    <name type="scientific">Agromyces tardus</name>
    <dbReference type="NCBI Taxonomy" id="2583849"/>
    <lineage>
        <taxon>Bacteria</taxon>
        <taxon>Bacillati</taxon>
        <taxon>Actinomycetota</taxon>
        <taxon>Actinomycetes</taxon>
        <taxon>Micrococcales</taxon>
        <taxon>Microbacteriaceae</taxon>
        <taxon>Agromyces</taxon>
    </lineage>
</organism>
<dbReference type="InterPro" id="IPR036271">
    <property type="entry name" value="Tet_transcr_reg_TetR-rel_C_sf"/>
</dbReference>
<dbReference type="Gene3D" id="1.10.357.10">
    <property type="entry name" value="Tetracycline Repressor, domain 2"/>
    <property type="match status" value="1"/>
</dbReference>
<protein>
    <submittedName>
        <fullName evidence="6">TetR/AcrR family transcriptional regulator</fullName>
    </submittedName>
</protein>
<proteinExistence type="predicted"/>
<dbReference type="PANTHER" id="PTHR30055">
    <property type="entry name" value="HTH-TYPE TRANSCRIPTIONAL REGULATOR RUTR"/>
    <property type="match status" value="1"/>
</dbReference>